<keyword evidence="6" id="KW-0143">Chaperone</keyword>
<evidence type="ECO:0000313" key="10">
    <source>
        <dbReference type="EMBL" id="KAA0153890.1"/>
    </source>
</evidence>
<evidence type="ECO:0000313" key="14">
    <source>
        <dbReference type="Proteomes" id="UP000323011"/>
    </source>
</evidence>
<evidence type="ECO:0000313" key="12">
    <source>
        <dbReference type="EMBL" id="KAA0173926.1"/>
    </source>
</evidence>
<dbReference type="InterPro" id="IPR001404">
    <property type="entry name" value="Hsp90_fam"/>
</dbReference>
<dbReference type="FunFam" id="3.30.230.80:FF:000001">
    <property type="entry name" value="Heat shock protein 90 alpha"/>
    <property type="match status" value="1"/>
</dbReference>
<dbReference type="EMBL" id="VLTO01000028">
    <property type="protein sequence ID" value="KAA0173926.1"/>
    <property type="molecule type" value="Genomic_DNA"/>
</dbReference>
<dbReference type="GO" id="GO:0005524">
    <property type="term" value="F:ATP binding"/>
    <property type="evidence" value="ECO:0007669"/>
    <property type="project" value="UniProtKB-KW"/>
</dbReference>
<keyword evidence="14" id="KW-1185">Reference proteome</keyword>
<feature type="compositionally biased region" description="Acidic residues" evidence="8">
    <location>
        <begin position="227"/>
        <end position="243"/>
    </location>
</feature>
<feature type="domain" description="Histidine kinase/HSP90-like ATPase" evidence="9">
    <location>
        <begin position="39"/>
        <end position="193"/>
    </location>
</feature>
<evidence type="ECO:0000256" key="4">
    <source>
        <dbReference type="ARBA" id="ARBA00022741"/>
    </source>
</evidence>
<evidence type="ECO:0000259" key="9">
    <source>
        <dbReference type="SMART" id="SM00387"/>
    </source>
</evidence>
<dbReference type="FunFam" id="1.20.120.790:FF:000001">
    <property type="entry name" value="Heat shock protein 90 alpha"/>
    <property type="match status" value="1"/>
</dbReference>
<dbReference type="PIRSF" id="PIRSF002583">
    <property type="entry name" value="Hsp90"/>
    <property type="match status" value="1"/>
</dbReference>
<dbReference type="OMA" id="MRRMKEM"/>
<organism evidence="11 15">
    <name type="scientific">Cafeteria roenbergensis</name>
    <name type="common">Marine flagellate</name>
    <dbReference type="NCBI Taxonomy" id="33653"/>
    <lineage>
        <taxon>Eukaryota</taxon>
        <taxon>Sar</taxon>
        <taxon>Stramenopiles</taxon>
        <taxon>Bigyra</taxon>
        <taxon>Opalozoa</taxon>
        <taxon>Bicosoecida</taxon>
        <taxon>Cafeteriaceae</taxon>
        <taxon>Cafeteria</taxon>
    </lineage>
</organism>
<evidence type="ECO:0000256" key="6">
    <source>
        <dbReference type="ARBA" id="ARBA00023186"/>
    </source>
</evidence>
<dbReference type="EMBL" id="VLTM01000023">
    <property type="protein sequence ID" value="KAA0163166.1"/>
    <property type="molecule type" value="Genomic_DNA"/>
</dbReference>
<dbReference type="Gene3D" id="3.40.50.11260">
    <property type="match status" value="1"/>
</dbReference>
<gene>
    <name evidence="12" type="ORF">FNF27_04684</name>
    <name evidence="10" type="ORF">FNF29_02879</name>
    <name evidence="11" type="ORF">FNF31_02991</name>
</gene>
<dbReference type="PANTHER" id="PTHR11528">
    <property type="entry name" value="HEAT SHOCK PROTEIN 90 FAMILY MEMBER"/>
    <property type="match status" value="1"/>
</dbReference>
<dbReference type="CDD" id="cd16927">
    <property type="entry name" value="HATPase_Hsp90-like"/>
    <property type="match status" value="1"/>
</dbReference>
<evidence type="ECO:0000256" key="8">
    <source>
        <dbReference type="SAM" id="MobiDB-lite"/>
    </source>
</evidence>
<feature type="compositionally biased region" description="Acidic residues" evidence="8">
    <location>
        <begin position="700"/>
        <end position="712"/>
    </location>
</feature>
<dbReference type="Gene3D" id="3.30.230.80">
    <property type="match status" value="1"/>
</dbReference>
<dbReference type="PRINTS" id="PR00775">
    <property type="entry name" value="HEATSHOCK90"/>
</dbReference>
<comment type="subcellular location">
    <subcellularLocation>
        <location evidence="1">Cytoplasm</location>
    </subcellularLocation>
</comment>
<proteinExistence type="inferred from homology"/>
<sequence length="712" mass="79694">MAAAAAAVPATTTTDGKTFAFNADINQLMSLIINTFYSKKEVFLRELISNASDALDKIRFASLTDTSVLGEVKDLKIDLIADKAANTLTIRDTGIGMTKTDLVNNLGTIAKSGTKSFMEALQAGADISMIGQFGVGFYAAFLVADKVEVFSKNNEDEQYVWTSSAGGSFTVERDETDDLGRGTRIVLHLKADQGEFIDESKIEALVKTHSEFISYPINLRKTKEVEREVEEDEEDEDEDDEVKDVDKDKKTKKVKDVTHEWEVLNKQKPLWTRKPEEVTTDEYASFYKSLTNDWDSHAAVKHFSVEGQLEFSAILFAPARAPFDMFESGKKKRNNIKLYVRRVFIMDDSEELMPEYLSFVKGVVDSEDLPLNISRESLQQNKILRVIKKNLVRKSLEMFKELSEDAEAYKKFYETFSKNLKLGIHEDSTNRSKIADLLRYQTSKSGEDLVSLKEYVERMKEGQPGIYYISGESKAAVEDAPFLEQLKKKGYEVIYMTDPIDEYAVQQLKEYDGQKLICVTKEGLSIEESDEEKKAFEDAKAATEPLCTLMKEVLGEKVEKVVVSTRLAESPCCLVTGEYGWSARMEQIMKAQALRDASMSTYMASKKTMEVNPSHPIVVSLRQKAAHDRADRTVKDLIWLMYDTALLTSGFSLEEPVTFAGRIHRLIMLGLGVGDDDEDADAGATGSAEALSDLPPLDAAEGEDASGMEEVD</sequence>
<dbReference type="SUPFAM" id="SSF55874">
    <property type="entry name" value="ATPase domain of HSP90 chaperone/DNA topoisomerase II/histidine kinase"/>
    <property type="match status" value="1"/>
</dbReference>
<dbReference type="Gene3D" id="1.20.120.790">
    <property type="entry name" value="Heat shock protein 90, C-terminal domain"/>
    <property type="match status" value="1"/>
</dbReference>
<evidence type="ECO:0000256" key="5">
    <source>
        <dbReference type="ARBA" id="ARBA00022840"/>
    </source>
</evidence>
<dbReference type="Proteomes" id="UP000323011">
    <property type="component" value="Unassembled WGS sequence"/>
</dbReference>
<protein>
    <recommendedName>
        <fullName evidence="9">Histidine kinase/HSP90-like ATPase domain-containing protein</fullName>
    </recommendedName>
</protein>
<feature type="binding site" evidence="7">
    <location>
        <position position="105"/>
    </location>
    <ligand>
        <name>ATP</name>
        <dbReference type="ChEBI" id="CHEBI:30616"/>
    </ligand>
</feature>
<dbReference type="Proteomes" id="UP000325113">
    <property type="component" value="Unassembled WGS sequence"/>
</dbReference>
<dbReference type="InterPro" id="IPR036890">
    <property type="entry name" value="HATPase_C_sf"/>
</dbReference>
<keyword evidence="5 7" id="KW-0067">ATP-binding</keyword>
<dbReference type="Gene3D" id="3.30.565.10">
    <property type="entry name" value="Histidine kinase-like ATPase, C-terminal domain"/>
    <property type="match status" value="1"/>
</dbReference>
<comment type="caution">
    <text evidence="11">The sequence shown here is derived from an EMBL/GenBank/DDBJ whole genome shotgun (WGS) entry which is preliminary data.</text>
</comment>
<dbReference type="GO" id="GO:0140662">
    <property type="term" value="F:ATP-dependent protein folding chaperone"/>
    <property type="evidence" value="ECO:0007669"/>
    <property type="project" value="InterPro"/>
</dbReference>
<dbReference type="HAMAP" id="MF_00505">
    <property type="entry name" value="HSP90"/>
    <property type="match status" value="1"/>
</dbReference>
<name>A0A5A8DCN2_CAFRO</name>
<dbReference type="GO" id="GO:0005737">
    <property type="term" value="C:cytoplasm"/>
    <property type="evidence" value="ECO:0007669"/>
    <property type="project" value="UniProtKB-SubCell"/>
</dbReference>
<feature type="binding site" evidence="7">
    <location>
        <position position="46"/>
    </location>
    <ligand>
        <name>ATP</name>
        <dbReference type="ChEBI" id="CHEBI:30616"/>
    </ligand>
</feature>
<feature type="compositionally biased region" description="Low complexity" evidence="8">
    <location>
        <begin position="682"/>
        <end position="691"/>
    </location>
</feature>
<feature type="binding site" evidence="7">
    <location>
        <position position="50"/>
    </location>
    <ligand>
        <name>ATP</name>
        <dbReference type="ChEBI" id="CHEBI:30616"/>
    </ligand>
</feature>
<dbReference type="Proteomes" id="UP000322899">
    <property type="component" value="Unassembled WGS sequence"/>
</dbReference>
<dbReference type="AlphaFoldDB" id="A0A5A8DCN2"/>
<dbReference type="InterPro" id="IPR020568">
    <property type="entry name" value="Ribosomal_Su5_D2-typ_SF"/>
</dbReference>
<evidence type="ECO:0000313" key="13">
    <source>
        <dbReference type="Proteomes" id="UP000322899"/>
    </source>
</evidence>
<dbReference type="SMART" id="SM00387">
    <property type="entry name" value="HATPase_c"/>
    <property type="match status" value="1"/>
</dbReference>
<keyword evidence="4 7" id="KW-0547">Nucleotide-binding</keyword>
<dbReference type="FunFam" id="3.40.50.11260:FF:000001">
    <property type="entry name" value="Heat shock protein 90 alpha"/>
    <property type="match status" value="1"/>
</dbReference>
<accession>A0A5A8DCN2</accession>
<evidence type="ECO:0000313" key="11">
    <source>
        <dbReference type="EMBL" id="KAA0163166.1"/>
    </source>
</evidence>
<dbReference type="SUPFAM" id="SSF54211">
    <property type="entry name" value="Ribosomal protein S5 domain 2-like"/>
    <property type="match status" value="1"/>
</dbReference>
<dbReference type="Pfam" id="PF00183">
    <property type="entry name" value="HSP90"/>
    <property type="match status" value="1"/>
</dbReference>
<dbReference type="InterPro" id="IPR037196">
    <property type="entry name" value="HSP90_C"/>
</dbReference>
<feature type="binding site" evidence="7">
    <location>
        <position position="375"/>
    </location>
    <ligand>
        <name>ATP</name>
        <dbReference type="ChEBI" id="CHEBI:30616"/>
    </ligand>
</feature>
<feature type="binding site" evidence="7">
    <location>
        <position position="183"/>
    </location>
    <ligand>
        <name>ATP</name>
        <dbReference type="ChEBI" id="CHEBI:30616"/>
    </ligand>
</feature>
<dbReference type="GO" id="GO:0016887">
    <property type="term" value="F:ATP hydrolysis activity"/>
    <property type="evidence" value="ECO:0007669"/>
    <property type="project" value="InterPro"/>
</dbReference>
<feature type="binding site" evidence="7">
    <location>
        <position position="92"/>
    </location>
    <ligand>
        <name>ATP</name>
        <dbReference type="ChEBI" id="CHEBI:30616"/>
    </ligand>
</feature>
<dbReference type="Pfam" id="PF13589">
    <property type="entry name" value="HATPase_c_3"/>
    <property type="match status" value="1"/>
</dbReference>
<dbReference type="EMBL" id="VLTN01000014">
    <property type="protein sequence ID" value="KAA0153890.1"/>
    <property type="molecule type" value="Genomic_DNA"/>
</dbReference>
<feature type="region of interest" description="Disordered" evidence="8">
    <location>
        <begin position="225"/>
        <end position="249"/>
    </location>
</feature>
<feature type="binding site" evidence="7">
    <location>
        <begin position="112"/>
        <end position="113"/>
    </location>
    <ligand>
        <name>ATP</name>
        <dbReference type="ChEBI" id="CHEBI:30616"/>
    </ligand>
</feature>
<evidence type="ECO:0000256" key="2">
    <source>
        <dbReference type="ARBA" id="ARBA00008239"/>
    </source>
</evidence>
<evidence type="ECO:0000256" key="3">
    <source>
        <dbReference type="ARBA" id="ARBA00022490"/>
    </source>
</evidence>
<dbReference type="InterPro" id="IPR003594">
    <property type="entry name" value="HATPase_dom"/>
</dbReference>
<comment type="similarity">
    <text evidence="2">Belongs to the heat shock protein 90 family.</text>
</comment>
<feature type="region of interest" description="Disordered" evidence="8">
    <location>
        <begin position="678"/>
        <end position="712"/>
    </location>
</feature>
<dbReference type="FunFam" id="3.30.565.10:FF:000001">
    <property type="entry name" value="Heat shock protein HSP 90-alpha"/>
    <property type="match status" value="1"/>
</dbReference>
<feature type="binding site" evidence="7">
    <location>
        <begin position="132"/>
        <end position="137"/>
    </location>
    <ligand>
        <name>ATP</name>
        <dbReference type="ChEBI" id="CHEBI:30616"/>
    </ligand>
</feature>
<evidence type="ECO:0000313" key="15">
    <source>
        <dbReference type="Proteomes" id="UP000325113"/>
    </source>
</evidence>
<feature type="binding site" evidence="7">
    <location>
        <position position="111"/>
    </location>
    <ligand>
        <name>ATP</name>
        <dbReference type="ChEBI" id="CHEBI:30616"/>
    </ligand>
</feature>
<feature type="binding site" evidence="7">
    <location>
        <position position="97"/>
    </location>
    <ligand>
        <name>ATP</name>
        <dbReference type="ChEBI" id="CHEBI:30616"/>
    </ligand>
</feature>
<dbReference type="NCBIfam" id="NF003555">
    <property type="entry name" value="PRK05218.1"/>
    <property type="match status" value="1"/>
</dbReference>
<dbReference type="GO" id="GO:0051082">
    <property type="term" value="F:unfolded protein binding"/>
    <property type="evidence" value="ECO:0007669"/>
    <property type="project" value="InterPro"/>
</dbReference>
<keyword evidence="3" id="KW-0963">Cytoplasm</keyword>
<dbReference type="OrthoDB" id="28737at2759"/>
<dbReference type="InterPro" id="IPR020575">
    <property type="entry name" value="Hsp90_N"/>
</dbReference>
<reference evidence="13 14" key="1">
    <citation type="submission" date="2019-07" db="EMBL/GenBank/DDBJ databases">
        <title>Genomes of Cafeteria roenbergensis.</title>
        <authorList>
            <person name="Fischer M.G."/>
            <person name="Hackl T."/>
            <person name="Roman M."/>
        </authorList>
    </citation>
    <scope>NUCLEOTIDE SEQUENCE [LARGE SCALE GENOMIC DNA]</scope>
    <source>
        <strain evidence="10 14">BVI</strain>
        <strain evidence="11 15">Cflag</strain>
        <strain evidence="12 13">E4-10P</strain>
    </source>
</reference>
<evidence type="ECO:0000256" key="1">
    <source>
        <dbReference type="ARBA" id="ARBA00004496"/>
    </source>
</evidence>
<evidence type="ECO:0000256" key="7">
    <source>
        <dbReference type="PIRSR" id="PIRSR002583-1"/>
    </source>
</evidence>
<dbReference type="SUPFAM" id="SSF110942">
    <property type="entry name" value="HSP90 C-terminal domain"/>
    <property type="match status" value="1"/>
</dbReference>